<name>A0A368E2P5_9PROT</name>
<proteinExistence type="predicted"/>
<accession>A0A368E2P5</accession>
<protein>
    <submittedName>
        <fullName evidence="1">DUF3035 domain-containing protein</fullName>
    </submittedName>
</protein>
<evidence type="ECO:0000313" key="1">
    <source>
        <dbReference type="EMBL" id="RCL77806.1"/>
    </source>
</evidence>
<evidence type="ECO:0000313" key="2">
    <source>
        <dbReference type="Proteomes" id="UP000252132"/>
    </source>
</evidence>
<sequence length="163" mass="17784">MVFNVPLPDMELLNKVTRKLSMTNLKMNRGKNILGLLCLTLTVSACGSGLSDAFSYKKNPPDEFAILKKQPLIIPPDYSLKPPNQAGSKIARASTRVEAEQILTGREVDISEIASDGEKEILDRVGSNPSQNNVRSKIQSDGNTVISKDKTITENLILNTTGE</sequence>
<comment type="caution">
    <text evidence="1">The sequence shown here is derived from an EMBL/GenBank/DDBJ whole genome shotgun (WGS) entry which is preliminary data.</text>
</comment>
<gene>
    <name evidence="1" type="ORF">DBW69_02495</name>
</gene>
<organism evidence="1 2">
    <name type="scientific">PS1 clade bacterium</name>
    <dbReference type="NCBI Taxonomy" id="2175152"/>
    <lineage>
        <taxon>Bacteria</taxon>
        <taxon>Pseudomonadati</taxon>
        <taxon>Pseudomonadota</taxon>
        <taxon>Alphaproteobacteria</taxon>
        <taxon>PS1 clade</taxon>
    </lineage>
</organism>
<reference evidence="1 2" key="1">
    <citation type="journal article" date="2018" name="Microbiome">
        <title>Fine metagenomic profile of the Mediterranean stratified and mixed water columns revealed by assembly and recruitment.</title>
        <authorList>
            <person name="Haro-Moreno J.M."/>
            <person name="Lopez-Perez M."/>
            <person name="De La Torre J.R."/>
            <person name="Picazo A."/>
            <person name="Camacho A."/>
            <person name="Rodriguez-Valera F."/>
        </authorList>
    </citation>
    <scope>NUCLEOTIDE SEQUENCE [LARGE SCALE GENOMIC DNA]</scope>
    <source>
        <strain evidence="1">MED-G55</strain>
    </source>
</reference>
<dbReference type="InterPro" id="IPR021395">
    <property type="entry name" value="DUF3035"/>
</dbReference>
<dbReference type="Pfam" id="PF11233">
    <property type="entry name" value="DUF3035"/>
    <property type="match status" value="1"/>
</dbReference>
<dbReference type="Proteomes" id="UP000252132">
    <property type="component" value="Unassembled WGS sequence"/>
</dbReference>
<dbReference type="AlphaFoldDB" id="A0A368E2P5"/>
<dbReference type="EMBL" id="QOQF01000005">
    <property type="protein sequence ID" value="RCL77806.1"/>
    <property type="molecule type" value="Genomic_DNA"/>
</dbReference>